<name>A0A0G1QD15_9BACT</name>
<evidence type="ECO:0008006" key="4">
    <source>
        <dbReference type="Google" id="ProtNLM"/>
    </source>
</evidence>
<evidence type="ECO:0000313" key="2">
    <source>
        <dbReference type="EMBL" id="KKU06555.1"/>
    </source>
</evidence>
<gene>
    <name evidence="2" type="ORF">UX10_C0029G0020</name>
</gene>
<proteinExistence type="predicted"/>
<evidence type="ECO:0000256" key="1">
    <source>
        <dbReference type="SAM" id="Phobius"/>
    </source>
</evidence>
<accession>A0A0G1QD15</accession>
<protein>
    <recommendedName>
        <fullName evidence="4">DUF1461 domain-containing protein</fullName>
    </recommendedName>
</protein>
<feature type="transmembrane region" description="Helical" evidence="1">
    <location>
        <begin position="7"/>
        <end position="27"/>
    </location>
</feature>
<reference evidence="2 3" key="1">
    <citation type="journal article" date="2015" name="Nature">
        <title>rRNA introns, odd ribosomes, and small enigmatic genomes across a large radiation of phyla.</title>
        <authorList>
            <person name="Brown C.T."/>
            <person name="Hug L.A."/>
            <person name="Thomas B.C."/>
            <person name="Sharon I."/>
            <person name="Castelle C.J."/>
            <person name="Singh A."/>
            <person name="Wilkins M.J."/>
            <person name="Williams K.H."/>
            <person name="Banfield J.F."/>
        </authorList>
    </citation>
    <scope>NUCLEOTIDE SEQUENCE [LARGE SCALE GENOMIC DNA]</scope>
</reference>
<dbReference type="Proteomes" id="UP000033999">
    <property type="component" value="Unassembled WGS sequence"/>
</dbReference>
<keyword evidence="1" id="KW-1133">Transmembrane helix</keyword>
<keyword evidence="1" id="KW-0472">Membrane</keyword>
<dbReference type="EMBL" id="LCKX01000029">
    <property type="protein sequence ID" value="KKU06555.1"/>
    <property type="molecule type" value="Genomic_DNA"/>
</dbReference>
<organism evidence="2 3">
    <name type="scientific">Candidatus Magasanikbacteria bacterium GW2011_GWA2_45_39</name>
    <dbReference type="NCBI Taxonomy" id="1619041"/>
    <lineage>
        <taxon>Bacteria</taxon>
        <taxon>Candidatus Magasanikiibacteriota</taxon>
    </lineage>
</organism>
<comment type="caution">
    <text evidence="2">The sequence shown here is derived from an EMBL/GenBank/DDBJ whole genome shotgun (WGS) entry which is preliminary data.</text>
</comment>
<keyword evidence="1" id="KW-0812">Transmembrane</keyword>
<sequence>MFSLLKLIIWLAGVLVIAYFALPYFGYEMNTHYWNDRKAVCQEIDSAASLDV</sequence>
<evidence type="ECO:0000313" key="3">
    <source>
        <dbReference type="Proteomes" id="UP000033999"/>
    </source>
</evidence>
<dbReference type="AlphaFoldDB" id="A0A0G1QD15"/>